<name>A0ABD0JD72_9CAEN</name>
<sequence length="452" mass="49950">MKLTANPHPPPTPTFSLPAGIKNLTVQNVTATAVELSWTCTDLGSTLVRFDVRMCRETDQITKVLEGHKLPYISLVKLHPDTLYTLSVRFVDTNGPQPFNAAISFKTLSACIENLQVKRVTATTADLSWTCPELGESLTQFELQMYLGENRQMAKVMKGSKKCFAGLVQLIPGKLYTISVRCVLAGGPGPHSAPISFKTLEAFIENLEVKNITATTVDLSWTCPDLGNNLVRFDVKVTSEDNDESAQVIEGGKKRSISLNQLQPDTNYTMSARYVITQGPGPFSAPVSFTTLKDGLKETFTSLHFEIWSYDNLKDTQMVRIMNKLALLDHAKYDCFVCCILSHGDDGVVYGSNGKAVDIKDLMAPFRTQSCPSLAGHTTVQTDSMRKKEKVQIPNDADFLLGYSTVSGHVAYRDRDYGSKRHLLEILTMVNDEVGKSDIFTKGEVYKQIPAP</sequence>
<dbReference type="InterPro" id="IPR036116">
    <property type="entry name" value="FN3_sf"/>
</dbReference>
<dbReference type="SMART" id="SM00115">
    <property type="entry name" value="CASc"/>
    <property type="match status" value="1"/>
</dbReference>
<dbReference type="SUPFAM" id="SSF49265">
    <property type="entry name" value="Fibronectin type III"/>
    <property type="match status" value="2"/>
</dbReference>
<evidence type="ECO:0000313" key="8">
    <source>
        <dbReference type="Proteomes" id="UP001519460"/>
    </source>
</evidence>
<comment type="similarity">
    <text evidence="1 3">Belongs to the peptidase C14A family.</text>
</comment>
<dbReference type="PROSITE" id="PS50853">
    <property type="entry name" value="FN3"/>
    <property type="match status" value="3"/>
</dbReference>
<dbReference type="GO" id="GO:0051604">
    <property type="term" value="P:protein maturation"/>
    <property type="evidence" value="ECO:0007669"/>
    <property type="project" value="UniProtKB-ARBA"/>
</dbReference>
<dbReference type="PROSITE" id="PS50207">
    <property type="entry name" value="CASPASE_P10"/>
    <property type="match status" value="1"/>
</dbReference>
<dbReference type="Gene3D" id="3.40.50.1460">
    <property type="match status" value="2"/>
</dbReference>
<keyword evidence="2" id="KW-0053">Apoptosis</keyword>
<proteinExistence type="inferred from homology"/>
<reference evidence="7 8" key="1">
    <citation type="journal article" date="2023" name="Sci. Data">
        <title>Genome assembly of the Korean intertidal mud-creeper Batillaria attramentaria.</title>
        <authorList>
            <person name="Patra A.K."/>
            <person name="Ho P.T."/>
            <person name="Jun S."/>
            <person name="Lee S.J."/>
            <person name="Kim Y."/>
            <person name="Won Y.J."/>
        </authorList>
    </citation>
    <scope>NUCLEOTIDE SEQUENCE [LARGE SCALE GENOMIC DNA]</scope>
    <source>
        <strain evidence="7">Wonlab-2016</strain>
    </source>
</reference>
<dbReference type="Gene3D" id="2.60.40.10">
    <property type="entry name" value="Immunoglobulins"/>
    <property type="match status" value="3"/>
</dbReference>
<dbReference type="CDD" id="cd00063">
    <property type="entry name" value="FN3"/>
    <property type="match status" value="3"/>
</dbReference>
<dbReference type="Proteomes" id="UP001519460">
    <property type="component" value="Unassembled WGS sequence"/>
</dbReference>
<feature type="domain" description="Caspase family p20" evidence="5">
    <location>
        <begin position="294"/>
        <end position="376"/>
    </location>
</feature>
<dbReference type="InterPro" id="IPR002138">
    <property type="entry name" value="Pept_C14_p10"/>
</dbReference>
<dbReference type="InterPro" id="IPR016129">
    <property type="entry name" value="Caspase_his_AS"/>
</dbReference>
<feature type="domain" description="Fibronectin type-III" evidence="6">
    <location>
        <begin position="203"/>
        <end position="294"/>
    </location>
</feature>
<evidence type="ECO:0000259" key="5">
    <source>
        <dbReference type="PROSITE" id="PS50208"/>
    </source>
</evidence>
<dbReference type="InterPro" id="IPR013783">
    <property type="entry name" value="Ig-like_fold"/>
</dbReference>
<feature type="domain" description="Caspase family p10" evidence="4">
    <location>
        <begin position="389"/>
        <end position="419"/>
    </location>
</feature>
<dbReference type="InterPro" id="IPR011600">
    <property type="entry name" value="Pept_C14_caspase"/>
</dbReference>
<feature type="domain" description="Fibronectin type-III" evidence="6">
    <location>
        <begin position="111"/>
        <end position="202"/>
    </location>
</feature>
<dbReference type="InterPro" id="IPR029030">
    <property type="entry name" value="Caspase-like_dom_sf"/>
</dbReference>
<dbReference type="Pfam" id="PF00041">
    <property type="entry name" value="fn3"/>
    <property type="match status" value="3"/>
</dbReference>
<dbReference type="GO" id="GO:0004197">
    <property type="term" value="F:cysteine-type endopeptidase activity"/>
    <property type="evidence" value="ECO:0007669"/>
    <property type="project" value="UniProtKB-ARBA"/>
</dbReference>
<protein>
    <submittedName>
        <fullName evidence="7">Uncharacterized protein</fullName>
    </submittedName>
</protein>
<dbReference type="PANTHER" id="PTHR48169">
    <property type="entry name" value="DED DOMAIN-CONTAINING PROTEIN"/>
    <property type="match status" value="1"/>
</dbReference>
<evidence type="ECO:0000256" key="2">
    <source>
        <dbReference type="ARBA" id="ARBA00022703"/>
    </source>
</evidence>
<dbReference type="GO" id="GO:0006915">
    <property type="term" value="P:apoptotic process"/>
    <property type="evidence" value="ECO:0007669"/>
    <property type="project" value="UniProtKB-KW"/>
</dbReference>
<keyword evidence="8" id="KW-1185">Reference proteome</keyword>
<dbReference type="SMART" id="SM00060">
    <property type="entry name" value="FN3"/>
    <property type="match status" value="3"/>
</dbReference>
<dbReference type="AlphaFoldDB" id="A0ABD0JD72"/>
<comment type="caution">
    <text evidence="7">The sequence shown here is derived from an EMBL/GenBank/DDBJ whole genome shotgun (WGS) entry which is preliminary data.</text>
</comment>
<dbReference type="PROSITE" id="PS01121">
    <property type="entry name" value="CASPASE_HIS"/>
    <property type="match status" value="1"/>
</dbReference>
<dbReference type="InterPro" id="IPR003961">
    <property type="entry name" value="FN3_dom"/>
</dbReference>
<feature type="non-terminal residue" evidence="7">
    <location>
        <position position="452"/>
    </location>
</feature>
<evidence type="ECO:0000313" key="7">
    <source>
        <dbReference type="EMBL" id="KAK7471423.1"/>
    </source>
</evidence>
<gene>
    <name evidence="7" type="ORF">BaRGS_00035911</name>
</gene>
<organism evidence="7 8">
    <name type="scientific">Batillaria attramentaria</name>
    <dbReference type="NCBI Taxonomy" id="370345"/>
    <lineage>
        <taxon>Eukaryota</taxon>
        <taxon>Metazoa</taxon>
        <taxon>Spiralia</taxon>
        <taxon>Lophotrochozoa</taxon>
        <taxon>Mollusca</taxon>
        <taxon>Gastropoda</taxon>
        <taxon>Caenogastropoda</taxon>
        <taxon>Sorbeoconcha</taxon>
        <taxon>Cerithioidea</taxon>
        <taxon>Batillariidae</taxon>
        <taxon>Batillaria</taxon>
    </lineage>
</organism>
<evidence type="ECO:0000259" key="6">
    <source>
        <dbReference type="PROSITE" id="PS50853"/>
    </source>
</evidence>
<dbReference type="GO" id="GO:0043067">
    <property type="term" value="P:regulation of programmed cell death"/>
    <property type="evidence" value="ECO:0007669"/>
    <property type="project" value="UniProtKB-ARBA"/>
</dbReference>
<dbReference type="EMBL" id="JACVVK020000493">
    <property type="protein sequence ID" value="KAK7471423.1"/>
    <property type="molecule type" value="Genomic_DNA"/>
</dbReference>
<feature type="domain" description="Fibronectin type-III" evidence="6">
    <location>
        <begin position="20"/>
        <end position="110"/>
    </location>
</feature>
<dbReference type="Pfam" id="PF00656">
    <property type="entry name" value="Peptidase_C14"/>
    <property type="match status" value="1"/>
</dbReference>
<dbReference type="GO" id="GO:0005737">
    <property type="term" value="C:cytoplasm"/>
    <property type="evidence" value="ECO:0007669"/>
    <property type="project" value="UniProtKB-ARBA"/>
</dbReference>
<evidence type="ECO:0000256" key="1">
    <source>
        <dbReference type="ARBA" id="ARBA00010134"/>
    </source>
</evidence>
<dbReference type="InterPro" id="IPR001309">
    <property type="entry name" value="Pept_C14_p20"/>
</dbReference>
<dbReference type="SUPFAM" id="SSF52129">
    <property type="entry name" value="Caspase-like"/>
    <property type="match status" value="1"/>
</dbReference>
<evidence type="ECO:0000259" key="4">
    <source>
        <dbReference type="PROSITE" id="PS50207"/>
    </source>
</evidence>
<dbReference type="PROSITE" id="PS50208">
    <property type="entry name" value="CASPASE_P20"/>
    <property type="match status" value="1"/>
</dbReference>
<dbReference type="InterPro" id="IPR015917">
    <property type="entry name" value="Pept_C14A"/>
</dbReference>
<dbReference type="PANTHER" id="PTHR48169:SF7">
    <property type="entry name" value="CASPASE 10"/>
    <property type="match status" value="1"/>
</dbReference>
<evidence type="ECO:0000256" key="3">
    <source>
        <dbReference type="RuleBase" id="RU003971"/>
    </source>
</evidence>
<accession>A0ABD0JD72</accession>